<dbReference type="RefSeq" id="XP_064675281.1">
    <property type="nucleotide sequence ID" value="XM_064810123.1"/>
</dbReference>
<dbReference type="GeneID" id="89934247"/>
<dbReference type="Proteomes" id="UP001302812">
    <property type="component" value="Unassembled WGS sequence"/>
</dbReference>
<protein>
    <submittedName>
        <fullName evidence="2">Uncharacterized protein</fullName>
    </submittedName>
</protein>
<proteinExistence type="predicted"/>
<organism evidence="2 3">
    <name type="scientific">Canariomyces notabilis</name>
    <dbReference type="NCBI Taxonomy" id="2074819"/>
    <lineage>
        <taxon>Eukaryota</taxon>
        <taxon>Fungi</taxon>
        <taxon>Dikarya</taxon>
        <taxon>Ascomycota</taxon>
        <taxon>Pezizomycotina</taxon>
        <taxon>Sordariomycetes</taxon>
        <taxon>Sordariomycetidae</taxon>
        <taxon>Sordariales</taxon>
        <taxon>Chaetomiaceae</taxon>
        <taxon>Canariomyces</taxon>
    </lineage>
</organism>
<dbReference type="AlphaFoldDB" id="A0AAN6YXG3"/>
<evidence type="ECO:0000313" key="3">
    <source>
        <dbReference type="Proteomes" id="UP001302812"/>
    </source>
</evidence>
<gene>
    <name evidence="2" type="ORF">N656DRAFT_56676</name>
</gene>
<sequence length="112" mass="13033">MLSACLDLILVHRLTFWYQRWSKAFTEDIVSIRSGSGTNQEGLPVGAVEKHHEIESQSSNNVVELFPSSFLTHSRLLSPFHFFFFFFFFFFLLRTISLVYSKQNLPTDSISF</sequence>
<reference evidence="2" key="2">
    <citation type="submission" date="2023-05" db="EMBL/GenBank/DDBJ databases">
        <authorList>
            <consortium name="Lawrence Berkeley National Laboratory"/>
            <person name="Steindorff A."/>
            <person name="Hensen N."/>
            <person name="Bonometti L."/>
            <person name="Westerberg I."/>
            <person name="Brannstrom I.O."/>
            <person name="Guillou S."/>
            <person name="Cros-Aarteil S."/>
            <person name="Calhoun S."/>
            <person name="Haridas S."/>
            <person name="Kuo A."/>
            <person name="Mondo S."/>
            <person name="Pangilinan J."/>
            <person name="Riley R."/>
            <person name="Labutti K."/>
            <person name="Andreopoulos B."/>
            <person name="Lipzen A."/>
            <person name="Chen C."/>
            <person name="Yanf M."/>
            <person name="Daum C."/>
            <person name="Ng V."/>
            <person name="Clum A."/>
            <person name="Ohm R."/>
            <person name="Martin F."/>
            <person name="Silar P."/>
            <person name="Natvig D."/>
            <person name="Lalanne C."/>
            <person name="Gautier V."/>
            <person name="Ament-Velasquez S.L."/>
            <person name="Kruys A."/>
            <person name="Hutchinson M.I."/>
            <person name="Powell A.J."/>
            <person name="Barry K."/>
            <person name="Miller A.N."/>
            <person name="Grigoriev I.V."/>
            <person name="Debuchy R."/>
            <person name="Gladieux P."/>
            <person name="Thoren M.H."/>
            <person name="Johannesson H."/>
        </authorList>
    </citation>
    <scope>NUCLEOTIDE SEQUENCE</scope>
    <source>
        <strain evidence="2">CBS 508.74</strain>
    </source>
</reference>
<reference evidence="2" key="1">
    <citation type="journal article" date="2023" name="Mol. Phylogenet. Evol.">
        <title>Genome-scale phylogeny and comparative genomics of the fungal order Sordariales.</title>
        <authorList>
            <person name="Hensen N."/>
            <person name="Bonometti L."/>
            <person name="Westerberg I."/>
            <person name="Brannstrom I.O."/>
            <person name="Guillou S."/>
            <person name="Cros-Aarteil S."/>
            <person name="Calhoun S."/>
            <person name="Haridas S."/>
            <person name="Kuo A."/>
            <person name="Mondo S."/>
            <person name="Pangilinan J."/>
            <person name="Riley R."/>
            <person name="LaButti K."/>
            <person name="Andreopoulos B."/>
            <person name="Lipzen A."/>
            <person name="Chen C."/>
            <person name="Yan M."/>
            <person name="Daum C."/>
            <person name="Ng V."/>
            <person name="Clum A."/>
            <person name="Steindorff A."/>
            <person name="Ohm R.A."/>
            <person name="Martin F."/>
            <person name="Silar P."/>
            <person name="Natvig D.O."/>
            <person name="Lalanne C."/>
            <person name="Gautier V."/>
            <person name="Ament-Velasquez S.L."/>
            <person name="Kruys A."/>
            <person name="Hutchinson M.I."/>
            <person name="Powell A.J."/>
            <person name="Barry K."/>
            <person name="Miller A.N."/>
            <person name="Grigoriev I.V."/>
            <person name="Debuchy R."/>
            <person name="Gladieux P."/>
            <person name="Hiltunen Thoren M."/>
            <person name="Johannesson H."/>
        </authorList>
    </citation>
    <scope>NUCLEOTIDE SEQUENCE</scope>
    <source>
        <strain evidence="2">CBS 508.74</strain>
    </source>
</reference>
<feature type="transmembrane region" description="Helical" evidence="1">
    <location>
        <begin position="80"/>
        <end position="100"/>
    </location>
</feature>
<accession>A0AAN6YXG3</accession>
<keyword evidence="1" id="KW-0472">Membrane</keyword>
<keyword evidence="3" id="KW-1185">Reference proteome</keyword>
<evidence type="ECO:0000313" key="2">
    <source>
        <dbReference type="EMBL" id="KAK4117711.1"/>
    </source>
</evidence>
<dbReference type="EMBL" id="MU853332">
    <property type="protein sequence ID" value="KAK4117711.1"/>
    <property type="molecule type" value="Genomic_DNA"/>
</dbReference>
<comment type="caution">
    <text evidence="2">The sequence shown here is derived from an EMBL/GenBank/DDBJ whole genome shotgun (WGS) entry which is preliminary data.</text>
</comment>
<keyword evidence="1" id="KW-1133">Transmembrane helix</keyword>
<keyword evidence="1" id="KW-0812">Transmembrane</keyword>
<evidence type="ECO:0000256" key="1">
    <source>
        <dbReference type="SAM" id="Phobius"/>
    </source>
</evidence>
<name>A0AAN6YXG3_9PEZI</name>